<sequence>MASCTANKTAHPPKSCKAPELLSQRVYNRESLFVDRKKMMKTAAKKRKRIENRMDIRTYFDKENFPPEIVCSPPKKKPKAVPGLKVSCSECAIVVYPPSSVALLTSLHVHGRLRNKTETCLPLGPRDANGCGSLIKPRYHRLPSMDSSVKEERMTGQQGLKQDQEVQQSPEEIPPSTETVEKHFPKTYKTRSPTNKRERWQSLPGGVSDVVSESGRGGPEAVGPRSCESQSQEISEAPHVNRWVERRFPGSCKLEHLRNEDFHLQEKWRSVCEDIGRSACKIVVHQVSQGTGFVLIDRIILTTAHLFRGCLDGNKLRDNISVSVIFELETRKISYSVEKILFDVDEQLDYAVLVLRPEGERANQPSTLDIEVPPGLLRRFGPVPENGEVCIIGHPAGEEKTFENTFIIEAENRKIAVKDYLAQYKDQIFTKKSIKQIIANQGINEMMMGGMKAKLVITYHSSMYEGASGSPVIDGHAGVIGLHTGGYGYGFPEITNSVMEFARALLTIYKTFLENLKKNGNKQLLERIRLEAPENIYLKMLNVQGWTEPIGEQSKIKTAELQEIWRSCF</sequence>
<evidence type="ECO:0000313" key="3">
    <source>
        <dbReference type="Proteomes" id="UP001311232"/>
    </source>
</evidence>
<reference evidence="2 3" key="1">
    <citation type="submission" date="2021-06" db="EMBL/GenBank/DDBJ databases">
        <authorList>
            <person name="Palmer J.M."/>
        </authorList>
    </citation>
    <scope>NUCLEOTIDE SEQUENCE [LARGE SCALE GENOMIC DNA]</scope>
    <source>
        <strain evidence="2 3">MEX-2019</strain>
        <tissue evidence="2">Muscle</tissue>
    </source>
</reference>
<protein>
    <recommendedName>
        <fullName evidence="4">Protein FAM111A</fullName>
    </recommendedName>
</protein>
<proteinExistence type="predicted"/>
<dbReference type="AlphaFoldDB" id="A0AAV9RCX2"/>
<dbReference type="SUPFAM" id="SSF50494">
    <property type="entry name" value="Trypsin-like serine proteases"/>
    <property type="match status" value="1"/>
</dbReference>
<evidence type="ECO:0000313" key="2">
    <source>
        <dbReference type="EMBL" id="KAK5606874.1"/>
    </source>
</evidence>
<evidence type="ECO:0008006" key="4">
    <source>
        <dbReference type="Google" id="ProtNLM"/>
    </source>
</evidence>
<dbReference type="Proteomes" id="UP001311232">
    <property type="component" value="Unassembled WGS sequence"/>
</dbReference>
<dbReference type="InterPro" id="IPR009003">
    <property type="entry name" value="Peptidase_S1_PA"/>
</dbReference>
<feature type="compositionally biased region" description="Polar residues" evidence="1">
    <location>
        <begin position="155"/>
        <end position="170"/>
    </location>
</feature>
<accession>A0AAV9RCX2</accession>
<name>A0AAV9RCX2_9TELE</name>
<keyword evidence="3" id="KW-1185">Reference proteome</keyword>
<dbReference type="Gene3D" id="2.40.10.120">
    <property type="match status" value="1"/>
</dbReference>
<organism evidence="2 3">
    <name type="scientific">Crenichthys baileyi</name>
    <name type="common">White River springfish</name>
    <dbReference type="NCBI Taxonomy" id="28760"/>
    <lineage>
        <taxon>Eukaryota</taxon>
        <taxon>Metazoa</taxon>
        <taxon>Chordata</taxon>
        <taxon>Craniata</taxon>
        <taxon>Vertebrata</taxon>
        <taxon>Euteleostomi</taxon>
        <taxon>Actinopterygii</taxon>
        <taxon>Neopterygii</taxon>
        <taxon>Teleostei</taxon>
        <taxon>Neoteleostei</taxon>
        <taxon>Acanthomorphata</taxon>
        <taxon>Ovalentaria</taxon>
        <taxon>Atherinomorphae</taxon>
        <taxon>Cyprinodontiformes</taxon>
        <taxon>Goodeidae</taxon>
        <taxon>Crenichthys</taxon>
    </lineage>
</organism>
<dbReference type="PANTHER" id="PTHR14389">
    <property type="entry name" value="SI:CH1073-475A24.1"/>
    <property type="match status" value="1"/>
</dbReference>
<dbReference type="Pfam" id="PF13365">
    <property type="entry name" value="Trypsin_2"/>
    <property type="match status" value="1"/>
</dbReference>
<gene>
    <name evidence="2" type="ORF">CRENBAI_014115</name>
</gene>
<dbReference type="EMBL" id="JAHHUM010002045">
    <property type="protein sequence ID" value="KAK5606874.1"/>
    <property type="molecule type" value="Genomic_DNA"/>
</dbReference>
<dbReference type="PANTHER" id="PTHR14389:SF3">
    <property type="entry name" value="PROTEIN FAM111A-LIKE"/>
    <property type="match status" value="1"/>
</dbReference>
<evidence type="ECO:0000256" key="1">
    <source>
        <dbReference type="SAM" id="MobiDB-lite"/>
    </source>
</evidence>
<comment type="caution">
    <text evidence="2">The sequence shown here is derived from an EMBL/GenBank/DDBJ whole genome shotgun (WGS) entry which is preliminary data.</text>
</comment>
<feature type="region of interest" description="Disordered" evidence="1">
    <location>
        <begin position="132"/>
        <end position="234"/>
    </location>
</feature>